<evidence type="ECO:0000313" key="3">
    <source>
        <dbReference type="Proteomes" id="UP000003781"/>
    </source>
</evidence>
<evidence type="ECO:0000313" key="2">
    <source>
        <dbReference type="EMBL" id="EAZ92521.1"/>
    </source>
</evidence>
<feature type="region of interest" description="Disordered" evidence="1">
    <location>
        <begin position="32"/>
        <end position="72"/>
    </location>
</feature>
<keyword evidence="3" id="KW-1185">Reference proteome</keyword>
<dbReference type="eggNOG" id="ENOG5032H9U">
    <property type="taxonomic scope" value="Bacteria"/>
</dbReference>
<protein>
    <submittedName>
        <fullName evidence="2">Uncharacterized protein</fullName>
    </submittedName>
</protein>
<accession>A3IM65</accession>
<reference evidence="2 3" key="1">
    <citation type="submission" date="2007-03" db="EMBL/GenBank/DDBJ databases">
        <authorList>
            <person name="Stal L."/>
            <person name="Ferriera S."/>
            <person name="Johnson J."/>
            <person name="Kravitz S."/>
            <person name="Beeson K."/>
            <person name="Sutton G."/>
            <person name="Rogers Y.-H."/>
            <person name="Friedman R."/>
            <person name="Frazier M."/>
            <person name="Venter J.C."/>
        </authorList>
    </citation>
    <scope>NUCLEOTIDE SEQUENCE [LARGE SCALE GENOMIC DNA]</scope>
    <source>
        <strain evidence="2 3">CCY0110</strain>
    </source>
</reference>
<dbReference type="EMBL" id="AAXW01000006">
    <property type="protein sequence ID" value="EAZ92521.1"/>
    <property type="molecule type" value="Genomic_DNA"/>
</dbReference>
<gene>
    <name evidence="2" type="ORF">CY0110_02309</name>
</gene>
<proteinExistence type="predicted"/>
<sequence>MNSDEKARELMAQQHLKNEQRHQTMVNRAAEVEQTHHEENIDEKARESLAQERKHEETKKESMLERSIEEIS</sequence>
<dbReference type="OrthoDB" id="583073at2"/>
<organism evidence="2 3">
    <name type="scientific">Crocosphaera chwakensis CCY0110</name>
    <dbReference type="NCBI Taxonomy" id="391612"/>
    <lineage>
        <taxon>Bacteria</taxon>
        <taxon>Bacillati</taxon>
        <taxon>Cyanobacteriota</taxon>
        <taxon>Cyanophyceae</taxon>
        <taxon>Oscillatoriophycideae</taxon>
        <taxon>Chroococcales</taxon>
        <taxon>Aphanothecaceae</taxon>
        <taxon>Crocosphaera</taxon>
        <taxon>Crocosphaera chwakensis</taxon>
    </lineage>
</organism>
<evidence type="ECO:0000256" key="1">
    <source>
        <dbReference type="SAM" id="MobiDB-lite"/>
    </source>
</evidence>
<name>A3IM65_9CHRO</name>
<dbReference type="RefSeq" id="WP_008274446.1">
    <property type="nucleotide sequence ID" value="NZ_AAXW01000006.1"/>
</dbReference>
<dbReference type="AlphaFoldDB" id="A3IM65"/>
<dbReference type="Proteomes" id="UP000003781">
    <property type="component" value="Unassembled WGS sequence"/>
</dbReference>
<comment type="caution">
    <text evidence="2">The sequence shown here is derived from an EMBL/GenBank/DDBJ whole genome shotgun (WGS) entry which is preliminary data.</text>
</comment>